<evidence type="ECO:0000313" key="7">
    <source>
        <dbReference type="EMBL" id="SHE91095.1"/>
    </source>
</evidence>
<keyword evidence="4" id="KW-0408">Iron</keyword>
<evidence type="ECO:0000259" key="6">
    <source>
        <dbReference type="Pfam" id="PF13183"/>
    </source>
</evidence>
<dbReference type="InterPro" id="IPR017896">
    <property type="entry name" value="4Fe4S_Fe-S-bd"/>
</dbReference>
<name>A0A1M4XCH2_9FIRM</name>
<gene>
    <name evidence="7" type="ORF">SAMN02745133_01396</name>
</gene>
<reference evidence="8" key="1">
    <citation type="submission" date="2016-11" db="EMBL/GenBank/DDBJ databases">
        <authorList>
            <person name="Varghese N."/>
            <person name="Submissions S."/>
        </authorList>
    </citation>
    <scope>NUCLEOTIDE SEQUENCE [LARGE SCALE GENOMIC DNA]</scope>
    <source>
        <strain evidence="8">DSM 12395</strain>
    </source>
</reference>
<evidence type="ECO:0000256" key="5">
    <source>
        <dbReference type="ARBA" id="ARBA00023014"/>
    </source>
</evidence>
<evidence type="ECO:0000313" key="8">
    <source>
        <dbReference type="Proteomes" id="UP000184148"/>
    </source>
</evidence>
<dbReference type="OrthoDB" id="9794954at2"/>
<organism evidence="7 8">
    <name type="scientific">Desulforamulus putei DSM 12395</name>
    <dbReference type="NCBI Taxonomy" id="1121429"/>
    <lineage>
        <taxon>Bacteria</taxon>
        <taxon>Bacillati</taxon>
        <taxon>Bacillota</taxon>
        <taxon>Clostridia</taxon>
        <taxon>Eubacteriales</taxon>
        <taxon>Peptococcaceae</taxon>
        <taxon>Desulforamulus</taxon>
    </lineage>
</organism>
<dbReference type="PANTHER" id="PTHR43255:SF1">
    <property type="entry name" value="IRON-SULFUR-BINDING OXIDOREDUCTASE FADF-RELATED"/>
    <property type="match status" value="1"/>
</dbReference>
<proteinExistence type="predicted"/>
<keyword evidence="8" id="KW-1185">Reference proteome</keyword>
<dbReference type="PANTHER" id="PTHR43255">
    <property type="entry name" value="IRON-SULFUR-BINDING OXIDOREDUCTASE FADF-RELATED-RELATED"/>
    <property type="match status" value="1"/>
</dbReference>
<dbReference type="InterPro" id="IPR009051">
    <property type="entry name" value="Helical_ferredxn"/>
</dbReference>
<dbReference type="AlphaFoldDB" id="A0A1M4XCH2"/>
<dbReference type="EMBL" id="FQUY01000008">
    <property type="protein sequence ID" value="SHE91095.1"/>
    <property type="molecule type" value="Genomic_DNA"/>
</dbReference>
<evidence type="ECO:0000256" key="2">
    <source>
        <dbReference type="ARBA" id="ARBA00022723"/>
    </source>
</evidence>
<dbReference type="PROSITE" id="PS00198">
    <property type="entry name" value="4FE4S_FER_1"/>
    <property type="match status" value="1"/>
</dbReference>
<feature type="domain" description="4Fe-4S ferredoxin-type" evidence="6">
    <location>
        <begin position="31"/>
        <end position="92"/>
    </location>
</feature>
<dbReference type="Gene3D" id="1.10.1060.10">
    <property type="entry name" value="Alpha-helical ferredoxin"/>
    <property type="match status" value="1"/>
</dbReference>
<dbReference type="GO" id="GO:0051539">
    <property type="term" value="F:4 iron, 4 sulfur cluster binding"/>
    <property type="evidence" value="ECO:0007669"/>
    <property type="project" value="UniProtKB-KW"/>
</dbReference>
<evidence type="ECO:0000256" key="4">
    <source>
        <dbReference type="ARBA" id="ARBA00023004"/>
    </source>
</evidence>
<keyword evidence="5" id="KW-0411">Iron-sulfur</keyword>
<dbReference type="GO" id="GO:0046872">
    <property type="term" value="F:metal ion binding"/>
    <property type="evidence" value="ECO:0007669"/>
    <property type="project" value="UniProtKB-KW"/>
</dbReference>
<evidence type="ECO:0000256" key="1">
    <source>
        <dbReference type="ARBA" id="ARBA00022485"/>
    </source>
</evidence>
<dbReference type="InterPro" id="IPR017900">
    <property type="entry name" value="4Fe4S_Fe_S_CS"/>
</dbReference>
<protein>
    <submittedName>
        <fullName evidence="7">Quinone-modifying oxidoreductase subunit QmoC</fullName>
    </submittedName>
</protein>
<accession>A0A1M4XCH2</accession>
<dbReference type="GO" id="GO:0005886">
    <property type="term" value="C:plasma membrane"/>
    <property type="evidence" value="ECO:0007669"/>
    <property type="project" value="TreeGrafter"/>
</dbReference>
<dbReference type="Pfam" id="PF13183">
    <property type="entry name" value="Fer4_8"/>
    <property type="match status" value="1"/>
</dbReference>
<keyword evidence="3" id="KW-0560">Oxidoreductase</keyword>
<dbReference type="GO" id="GO:0016491">
    <property type="term" value="F:oxidoreductase activity"/>
    <property type="evidence" value="ECO:0007669"/>
    <property type="project" value="UniProtKB-KW"/>
</dbReference>
<keyword evidence="2" id="KW-0479">Metal-binding</keyword>
<evidence type="ECO:0000256" key="3">
    <source>
        <dbReference type="ARBA" id="ARBA00023002"/>
    </source>
</evidence>
<keyword evidence="1" id="KW-0004">4Fe-4S</keyword>
<dbReference type="Proteomes" id="UP000184148">
    <property type="component" value="Unassembled WGS sequence"/>
</dbReference>
<sequence length="200" mass="22576">MSDATAKEKATIKYDSEFTKKVYEMENGKWVKMCMQCGICPTTCALKEKMDLSPRRIIQLIRAGRKDEVLKANTMWLCTSCYTCACRCPRGVPMMDVMHDLRHLAVENGINHNSQAMAEVYAKDVSKRGRIWEGGLMLNYGLKIGLGNFMKMALDMQDVGKGLMLHRRLPLLPPKGVKNPGKLREVLNRAQEIAKKEGGH</sequence>
<dbReference type="RefSeq" id="WP_073237819.1">
    <property type="nucleotide sequence ID" value="NZ_FQUY01000008.1"/>
</dbReference>
<dbReference type="STRING" id="1121429.SAMN02745133_01396"/>
<dbReference type="InterPro" id="IPR051460">
    <property type="entry name" value="HdrC_iron-sulfur_subunit"/>
</dbReference>
<dbReference type="SUPFAM" id="SSF46548">
    <property type="entry name" value="alpha-helical ferredoxin"/>
    <property type="match status" value="1"/>
</dbReference>